<proteinExistence type="predicted"/>
<comment type="caution">
    <text evidence="2">The sequence shown here is derived from an EMBL/GenBank/DDBJ whole genome shotgun (WGS) entry which is preliminary data.</text>
</comment>
<dbReference type="RefSeq" id="WP_165434870.1">
    <property type="nucleotide sequence ID" value="NZ_CP042431.1"/>
</dbReference>
<accession>A0A4Q7N5R5</accession>
<name>A0A4Q7N5R5_9BACT</name>
<dbReference type="Proteomes" id="UP000293874">
    <property type="component" value="Unassembled WGS sequence"/>
</dbReference>
<feature type="domain" description="DUF6922" evidence="1">
    <location>
        <begin position="14"/>
        <end position="65"/>
    </location>
</feature>
<protein>
    <recommendedName>
        <fullName evidence="1">DUF6922 domain-containing protein</fullName>
    </recommendedName>
</protein>
<evidence type="ECO:0000313" key="2">
    <source>
        <dbReference type="EMBL" id="RZS76389.1"/>
    </source>
</evidence>
<organism evidence="2 3">
    <name type="scientific">Pseudobacter ginsenosidimutans</name>
    <dbReference type="NCBI Taxonomy" id="661488"/>
    <lineage>
        <taxon>Bacteria</taxon>
        <taxon>Pseudomonadati</taxon>
        <taxon>Bacteroidota</taxon>
        <taxon>Chitinophagia</taxon>
        <taxon>Chitinophagales</taxon>
        <taxon>Chitinophagaceae</taxon>
        <taxon>Pseudobacter</taxon>
    </lineage>
</organism>
<gene>
    <name evidence="2" type="ORF">EV199_2272</name>
</gene>
<dbReference type="InterPro" id="IPR053830">
    <property type="entry name" value="DUF6922"/>
</dbReference>
<evidence type="ECO:0000313" key="3">
    <source>
        <dbReference type="Proteomes" id="UP000293874"/>
    </source>
</evidence>
<dbReference type="Pfam" id="PF21956">
    <property type="entry name" value="DUF6922"/>
    <property type="match status" value="1"/>
</dbReference>
<dbReference type="EMBL" id="SGXA01000001">
    <property type="protein sequence ID" value="RZS76389.1"/>
    <property type="molecule type" value="Genomic_DNA"/>
</dbReference>
<evidence type="ECO:0000259" key="1">
    <source>
        <dbReference type="Pfam" id="PF21956"/>
    </source>
</evidence>
<sequence length="105" mass="12722">MYFDNHTNFPNATLNPRLLWEYNFEEVDFLKMRNIIIQRVVERGWPNDWYFILNTYGMEGVKSAILEIPYLNDKDMNFVSILFNIPLTSMKCYEKKQSQPQRWTS</sequence>
<dbReference type="AlphaFoldDB" id="A0A4Q7N5R5"/>
<reference evidence="2 3" key="1">
    <citation type="submission" date="2019-02" db="EMBL/GenBank/DDBJ databases">
        <title>Genomic Encyclopedia of Type Strains, Phase IV (KMG-IV): sequencing the most valuable type-strain genomes for metagenomic binning, comparative biology and taxonomic classification.</title>
        <authorList>
            <person name="Goeker M."/>
        </authorList>
    </citation>
    <scope>NUCLEOTIDE SEQUENCE [LARGE SCALE GENOMIC DNA]</scope>
    <source>
        <strain evidence="2 3">DSM 18116</strain>
    </source>
</reference>
<keyword evidence="3" id="KW-1185">Reference proteome</keyword>